<dbReference type="GO" id="GO:0003677">
    <property type="term" value="F:DNA binding"/>
    <property type="evidence" value="ECO:0007669"/>
    <property type="project" value="InterPro"/>
</dbReference>
<evidence type="ECO:0000313" key="6">
    <source>
        <dbReference type="Ensembl" id="ENSPLAP00000004599.1"/>
    </source>
</evidence>
<organism evidence="6 7">
    <name type="scientific">Poecilia latipinna</name>
    <name type="common">sailfin molly</name>
    <dbReference type="NCBI Taxonomy" id="48699"/>
    <lineage>
        <taxon>Eukaryota</taxon>
        <taxon>Metazoa</taxon>
        <taxon>Chordata</taxon>
        <taxon>Craniata</taxon>
        <taxon>Vertebrata</taxon>
        <taxon>Euteleostomi</taxon>
        <taxon>Actinopterygii</taxon>
        <taxon>Neopterygii</taxon>
        <taxon>Teleostei</taxon>
        <taxon>Neoteleostei</taxon>
        <taxon>Acanthomorphata</taxon>
        <taxon>Ovalentaria</taxon>
        <taxon>Atherinomorphae</taxon>
        <taxon>Cyprinodontiformes</taxon>
        <taxon>Poeciliidae</taxon>
        <taxon>Poeciliinae</taxon>
        <taxon>Poecilia</taxon>
    </lineage>
</organism>
<evidence type="ECO:0000313" key="7">
    <source>
        <dbReference type="Proteomes" id="UP000261500"/>
    </source>
</evidence>
<feature type="region of interest" description="Disordered" evidence="4">
    <location>
        <begin position="218"/>
        <end position="269"/>
    </location>
</feature>
<feature type="region of interest" description="Disordered" evidence="4">
    <location>
        <begin position="1"/>
        <end position="25"/>
    </location>
</feature>
<feature type="compositionally biased region" description="Polar residues" evidence="4">
    <location>
        <begin position="1"/>
        <end position="13"/>
    </location>
</feature>
<proteinExistence type="predicted"/>
<evidence type="ECO:0000256" key="1">
    <source>
        <dbReference type="ARBA" id="ARBA00023015"/>
    </source>
</evidence>
<dbReference type="Pfam" id="PF09310">
    <property type="entry name" value="PD-C2-AF1"/>
    <property type="match status" value="1"/>
</dbReference>
<dbReference type="AlphaFoldDB" id="A0A3B3TWA2"/>
<evidence type="ECO:0000256" key="3">
    <source>
        <dbReference type="ARBA" id="ARBA00023163"/>
    </source>
</evidence>
<dbReference type="Ensembl" id="ENSPLAT00000009361.1">
    <property type="protein sequence ID" value="ENSPLAP00000004599.1"/>
    <property type="gene ID" value="ENSPLAG00000006322.1"/>
</dbReference>
<dbReference type="GeneTree" id="ENSGT00940000168466"/>
<dbReference type="PROSITE" id="PS52003">
    <property type="entry name" value="OCA"/>
    <property type="match status" value="1"/>
</dbReference>
<dbReference type="InterPro" id="IPR047571">
    <property type="entry name" value="OCA"/>
</dbReference>
<evidence type="ECO:0000256" key="4">
    <source>
        <dbReference type="SAM" id="MobiDB-lite"/>
    </source>
</evidence>
<feature type="compositionally biased region" description="Basic and acidic residues" evidence="4">
    <location>
        <begin position="243"/>
        <end position="252"/>
    </location>
</feature>
<reference evidence="6" key="2">
    <citation type="submission" date="2025-09" db="UniProtKB">
        <authorList>
            <consortium name="Ensembl"/>
        </authorList>
    </citation>
    <scope>IDENTIFICATION</scope>
</reference>
<name>A0A3B3TWA2_9TELE</name>
<reference evidence="6" key="1">
    <citation type="submission" date="2025-08" db="UniProtKB">
        <authorList>
            <consortium name="Ensembl"/>
        </authorList>
    </citation>
    <scope>IDENTIFICATION</scope>
</reference>
<sequence>SLWRKTQPSTQGRSRPYQGVRVRDPVKELLRRKRSLEHHSTKTTHFTAVRTPSHMKLTVANYVASASPAEQSPGAADRGLQGAGWKPAPPTTTSGLQPAVMPWSTSDYNQQDSAAQTLAYPAASALTADVYMQTLCPSYTMLTYTHTPLLTNFGVMAPGQSSLAQMERPDSGLAYPLWAQPLTTISAMPNPGVQFASGSAALPGPPLVHMPLSMSLSLDQEPQDHSLEENPEEEPGSPNLLDKLLEDQKGHDDEEDKNSYSSSMFLPNV</sequence>
<evidence type="ECO:0000259" key="5">
    <source>
        <dbReference type="PROSITE" id="PS52003"/>
    </source>
</evidence>
<feature type="domain" description="OCA" evidence="5">
    <location>
        <begin position="14"/>
        <end position="36"/>
    </location>
</feature>
<keyword evidence="1" id="KW-0805">Transcription regulation</keyword>
<keyword evidence="7" id="KW-1185">Reference proteome</keyword>
<feature type="compositionally biased region" description="Polar residues" evidence="4">
    <location>
        <begin position="259"/>
        <end position="269"/>
    </location>
</feature>
<dbReference type="Proteomes" id="UP000261500">
    <property type="component" value="Unplaced"/>
</dbReference>
<evidence type="ECO:0000256" key="2">
    <source>
        <dbReference type="ARBA" id="ARBA00023159"/>
    </source>
</evidence>
<protein>
    <recommendedName>
        <fullName evidence="5">OCA domain-containing protein</fullName>
    </recommendedName>
</protein>
<feature type="region of interest" description="Disordered" evidence="4">
    <location>
        <begin position="68"/>
        <end position="95"/>
    </location>
</feature>
<dbReference type="STRING" id="48699.ENSPLAP00000004599"/>
<dbReference type="InterPro" id="IPR015389">
    <property type="entry name" value="PD-C2-AF1"/>
</dbReference>
<keyword evidence="2" id="KW-0010">Activator</keyword>
<dbReference type="GO" id="GO:0070974">
    <property type="term" value="F:POU domain binding"/>
    <property type="evidence" value="ECO:0007669"/>
    <property type="project" value="InterPro"/>
</dbReference>
<keyword evidence="3" id="KW-0804">Transcription</keyword>
<accession>A0A3B3TWA2</accession>